<reference evidence="1 2" key="1">
    <citation type="journal article" date="2008" name="Nature">
        <title>The genome of the model beetle and pest Tribolium castaneum.</title>
        <authorList>
            <consortium name="Tribolium Genome Sequencing Consortium"/>
            <person name="Richards S."/>
            <person name="Gibbs R.A."/>
            <person name="Weinstock G.M."/>
            <person name="Brown S.J."/>
            <person name="Denell R."/>
            <person name="Beeman R.W."/>
            <person name="Gibbs R."/>
            <person name="Beeman R.W."/>
            <person name="Brown S.J."/>
            <person name="Bucher G."/>
            <person name="Friedrich M."/>
            <person name="Grimmelikhuijzen C.J."/>
            <person name="Klingler M."/>
            <person name="Lorenzen M."/>
            <person name="Richards S."/>
            <person name="Roth S."/>
            <person name="Schroder R."/>
            <person name="Tautz D."/>
            <person name="Zdobnov E.M."/>
            <person name="Muzny D."/>
            <person name="Gibbs R.A."/>
            <person name="Weinstock G.M."/>
            <person name="Attaway T."/>
            <person name="Bell S."/>
            <person name="Buhay C.J."/>
            <person name="Chandrabose M.N."/>
            <person name="Chavez D."/>
            <person name="Clerk-Blankenburg K.P."/>
            <person name="Cree A."/>
            <person name="Dao M."/>
            <person name="Davis C."/>
            <person name="Chacko J."/>
            <person name="Dinh H."/>
            <person name="Dugan-Rocha S."/>
            <person name="Fowler G."/>
            <person name="Garner T.T."/>
            <person name="Garnes J."/>
            <person name="Gnirke A."/>
            <person name="Hawes A."/>
            <person name="Hernandez J."/>
            <person name="Hines S."/>
            <person name="Holder M."/>
            <person name="Hume J."/>
            <person name="Jhangiani S.N."/>
            <person name="Joshi V."/>
            <person name="Khan Z.M."/>
            <person name="Jackson L."/>
            <person name="Kovar C."/>
            <person name="Kowis A."/>
            <person name="Lee S."/>
            <person name="Lewis L.R."/>
            <person name="Margolis J."/>
            <person name="Morgan M."/>
            <person name="Nazareth L.V."/>
            <person name="Nguyen N."/>
            <person name="Okwuonu G."/>
            <person name="Parker D."/>
            <person name="Richards S."/>
            <person name="Ruiz S.J."/>
            <person name="Santibanez J."/>
            <person name="Savard J."/>
            <person name="Scherer S.E."/>
            <person name="Schneider B."/>
            <person name="Sodergren E."/>
            <person name="Tautz D."/>
            <person name="Vattahil S."/>
            <person name="Villasana D."/>
            <person name="White C.S."/>
            <person name="Wright R."/>
            <person name="Park Y."/>
            <person name="Beeman R.W."/>
            <person name="Lord J."/>
            <person name="Oppert B."/>
            <person name="Lorenzen M."/>
            <person name="Brown S."/>
            <person name="Wang L."/>
            <person name="Savard J."/>
            <person name="Tautz D."/>
            <person name="Richards S."/>
            <person name="Weinstock G."/>
            <person name="Gibbs R.A."/>
            <person name="Liu Y."/>
            <person name="Worley K."/>
            <person name="Weinstock G."/>
            <person name="Elsik C.G."/>
            <person name="Reese J.T."/>
            <person name="Elhaik E."/>
            <person name="Landan G."/>
            <person name="Graur D."/>
            <person name="Arensburger P."/>
            <person name="Atkinson P."/>
            <person name="Beeman R.W."/>
            <person name="Beidler J."/>
            <person name="Brown S.J."/>
            <person name="Demuth J.P."/>
            <person name="Drury D.W."/>
            <person name="Du Y.Z."/>
            <person name="Fujiwara H."/>
            <person name="Lorenzen M."/>
            <person name="Maselli V."/>
            <person name="Osanai M."/>
            <person name="Park Y."/>
            <person name="Robertson H.M."/>
            <person name="Tu Z."/>
            <person name="Wang J.J."/>
            <person name="Wang S."/>
            <person name="Richards S."/>
            <person name="Song H."/>
            <person name="Zhang L."/>
            <person name="Sodergren E."/>
            <person name="Werner D."/>
            <person name="Stanke M."/>
            <person name="Morgenstern B."/>
            <person name="Solovyev V."/>
            <person name="Kosarev P."/>
            <person name="Brown G."/>
            <person name="Chen H.C."/>
            <person name="Ermolaeva O."/>
            <person name="Hlavina W."/>
            <person name="Kapustin Y."/>
            <person name="Kiryutin B."/>
            <person name="Kitts P."/>
            <person name="Maglott D."/>
            <person name="Pruitt K."/>
            <person name="Sapojnikov V."/>
            <person name="Souvorov A."/>
            <person name="Mackey A.J."/>
            <person name="Waterhouse R.M."/>
            <person name="Wyder S."/>
            <person name="Zdobnov E.M."/>
            <person name="Zdobnov E.M."/>
            <person name="Wyder S."/>
            <person name="Kriventseva E.V."/>
            <person name="Kadowaki T."/>
            <person name="Bork P."/>
            <person name="Aranda M."/>
            <person name="Bao R."/>
            <person name="Beermann A."/>
            <person name="Berns N."/>
            <person name="Bolognesi R."/>
            <person name="Bonneton F."/>
            <person name="Bopp D."/>
            <person name="Brown S.J."/>
            <person name="Bucher G."/>
            <person name="Butts T."/>
            <person name="Chaumot A."/>
            <person name="Denell R.E."/>
            <person name="Ferrier D.E."/>
            <person name="Friedrich M."/>
            <person name="Gordon C.M."/>
            <person name="Jindra M."/>
            <person name="Klingler M."/>
            <person name="Lan Q."/>
            <person name="Lattorff H.M."/>
            <person name="Laudet V."/>
            <person name="von Levetsow C."/>
            <person name="Liu Z."/>
            <person name="Lutz R."/>
            <person name="Lynch J.A."/>
            <person name="da Fonseca R.N."/>
            <person name="Posnien N."/>
            <person name="Reuter R."/>
            <person name="Roth S."/>
            <person name="Savard J."/>
            <person name="Schinko J.B."/>
            <person name="Schmitt C."/>
            <person name="Schoppmeier M."/>
            <person name="Schroder R."/>
            <person name="Shippy T.D."/>
            <person name="Simonnet F."/>
            <person name="Marques-Souza H."/>
            <person name="Tautz D."/>
            <person name="Tomoyasu Y."/>
            <person name="Trauner J."/>
            <person name="Van der Zee M."/>
            <person name="Vervoort M."/>
            <person name="Wittkopp N."/>
            <person name="Wimmer E.A."/>
            <person name="Yang X."/>
            <person name="Jones A.K."/>
            <person name="Sattelle D.B."/>
            <person name="Ebert P.R."/>
            <person name="Nelson D."/>
            <person name="Scott J.G."/>
            <person name="Beeman R.W."/>
            <person name="Muthukrishnan S."/>
            <person name="Kramer K.J."/>
            <person name="Arakane Y."/>
            <person name="Beeman R.W."/>
            <person name="Zhu Q."/>
            <person name="Hogenkamp D."/>
            <person name="Dixit R."/>
            <person name="Oppert B."/>
            <person name="Jiang H."/>
            <person name="Zou Z."/>
            <person name="Marshall J."/>
            <person name="Elpidina E."/>
            <person name="Vinokurov K."/>
            <person name="Oppert C."/>
            <person name="Zou Z."/>
            <person name="Evans J."/>
            <person name="Lu Z."/>
            <person name="Zhao P."/>
            <person name="Sumathipala N."/>
            <person name="Altincicek B."/>
            <person name="Vilcinskas A."/>
            <person name="Williams M."/>
            <person name="Hultmark D."/>
            <person name="Hetru C."/>
            <person name="Jiang H."/>
            <person name="Grimmelikhuijzen C.J."/>
            <person name="Hauser F."/>
            <person name="Cazzamali G."/>
            <person name="Williamson M."/>
            <person name="Park Y."/>
            <person name="Li B."/>
            <person name="Tanaka Y."/>
            <person name="Predel R."/>
            <person name="Neupert S."/>
            <person name="Schachtner J."/>
            <person name="Verleyen P."/>
            <person name="Raible F."/>
            <person name="Bork P."/>
            <person name="Friedrich M."/>
            <person name="Walden K.K."/>
            <person name="Robertson H.M."/>
            <person name="Angeli S."/>
            <person name="Foret S."/>
            <person name="Bucher G."/>
            <person name="Schuetz S."/>
            <person name="Maleszka R."/>
            <person name="Wimmer E.A."/>
            <person name="Beeman R.W."/>
            <person name="Lorenzen M."/>
            <person name="Tomoyasu Y."/>
            <person name="Miller S.C."/>
            <person name="Grossmann D."/>
            <person name="Bucher G."/>
        </authorList>
    </citation>
    <scope>NUCLEOTIDE SEQUENCE [LARGE SCALE GENOMIC DNA]</scope>
    <source>
        <strain evidence="1 2">Georgia GA2</strain>
    </source>
</reference>
<accession>D6X4I7</accession>
<evidence type="ECO:0000313" key="1">
    <source>
        <dbReference type="EMBL" id="EEZ97562.1"/>
    </source>
</evidence>
<sequence length="241" mass="28164">MNLAIKRDEKFEKIFRWTEMRTWRYQNRQFDQVGRFFRLGTTIDQPNGTTHRIPQGLPYPARAESSFEPLAAFFRQFMLFIESLHLTAIAFFAGFKQTFSSAALCRRFQPDSDRFRCVITYRQSSPHGGQRRPTTSSSKFSISGLRDAMPVFDLCNNEKLCIHPVYTYVSCLVRLEYERIVKLIVAFIARRDGIELHNNVLLEIIIEMLIYCRTGKDEINFIVAAERCLSVVVKLNLRQNK</sequence>
<name>D6X4I7_TRICA</name>
<proteinExistence type="predicted"/>
<protein>
    <submittedName>
        <fullName evidence="1">Uncharacterized protein</fullName>
    </submittedName>
</protein>
<organism evidence="1 2">
    <name type="scientific">Tribolium castaneum</name>
    <name type="common">Red flour beetle</name>
    <dbReference type="NCBI Taxonomy" id="7070"/>
    <lineage>
        <taxon>Eukaryota</taxon>
        <taxon>Metazoa</taxon>
        <taxon>Ecdysozoa</taxon>
        <taxon>Arthropoda</taxon>
        <taxon>Hexapoda</taxon>
        <taxon>Insecta</taxon>
        <taxon>Pterygota</taxon>
        <taxon>Neoptera</taxon>
        <taxon>Endopterygota</taxon>
        <taxon>Coleoptera</taxon>
        <taxon>Polyphaga</taxon>
        <taxon>Cucujiformia</taxon>
        <taxon>Tenebrionidae</taxon>
        <taxon>Tenebrionidae incertae sedis</taxon>
        <taxon>Tribolium</taxon>
    </lineage>
</organism>
<evidence type="ECO:0000313" key="2">
    <source>
        <dbReference type="Proteomes" id="UP000007266"/>
    </source>
</evidence>
<reference evidence="1 2" key="2">
    <citation type="journal article" date="2010" name="Nucleic Acids Res.">
        <title>BeetleBase in 2010: revisions to provide comprehensive genomic information for Tribolium castaneum.</title>
        <authorList>
            <person name="Kim H.S."/>
            <person name="Murphy T."/>
            <person name="Xia J."/>
            <person name="Caragea D."/>
            <person name="Park Y."/>
            <person name="Beeman R.W."/>
            <person name="Lorenzen M.D."/>
            <person name="Butcher S."/>
            <person name="Manak J.R."/>
            <person name="Brown S.J."/>
        </authorList>
    </citation>
    <scope>GENOME REANNOTATION</scope>
    <source>
        <strain evidence="1 2">Georgia GA2</strain>
    </source>
</reference>
<dbReference type="Proteomes" id="UP000007266">
    <property type="component" value="Linkage group 10"/>
</dbReference>
<dbReference type="EMBL" id="KQ971380">
    <property type="protein sequence ID" value="EEZ97562.1"/>
    <property type="molecule type" value="Genomic_DNA"/>
</dbReference>
<dbReference type="AlphaFoldDB" id="D6X4I7"/>
<keyword evidence="2" id="KW-1185">Reference proteome</keyword>
<gene>
    <name evidence="1" type="primary">GLEAN_11416</name>
    <name evidence="1" type="ORF">TcasGA2_TC011416</name>
</gene>
<dbReference type="HOGENOM" id="CLU_1153017_0_0_1"/>